<dbReference type="EMBL" id="NBYX01000013">
    <property type="protein sequence ID" value="ORT83347.1"/>
    <property type="molecule type" value="Genomic_DNA"/>
</dbReference>
<dbReference type="OrthoDB" id="9030202at2"/>
<proteinExistence type="predicted"/>
<dbReference type="Proteomes" id="UP000193146">
    <property type="component" value="Unassembled WGS sequence"/>
</dbReference>
<keyword evidence="3" id="KW-1185">Reference proteome</keyword>
<name>A0A1X1PCC1_9BURK</name>
<comment type="caution">
    <text evidence="2">The sequence shown here is derived from an EMBL/GenBank/DDBJ whole genome shotgun (WGS) entry which is preliminary data.</text>
</comment>
<feature type="region of interest" description="Disordered" evidence="1">
    <location>
        <begin position="64"/>
        <end position="84"/>
    </location>
</feature>
<gene>
    <name evidence="2" type="ORF">B7G54_23755</name>
</gene>
<dbReference type="AlphaFoldDB" id="A0A1X1PCC1"/>
<evidence type="ECO:0000313" key="2">
    <source>
        <dbReference type="EMBL" id="ORT83347.1"/>
    </source>
</evidence>
<accession>A0A1X1PCC1</accession>
<sequence length="84" mass="9699">MRTMRFSCVSGSTNCRFAREKMRNSADTAHDDSFVRKILKRDWQARKSAVRPIRWLRADFAGAGTRRRSVTAAIRPPPRSDFRG</sequence>
<evidence type="ECO:0000313" key="3">
    <source>
        <dbReference type="Proteomes" id="UP000193146"/>
    </source>
</evidence>
<evidence type="ECO:0000256" key="1">
    <source>
        <dbReference type="SAM" id="MobiDB-lite"/>
    </source>
</evidence>
<protein>
    <submittedName>
        <fullName evidence="2">Uncharacterized protein</fullName>
    </submittedName>
</protein>
<organism evidence="2 3">
    <name type="scientific">Burkholderia puraquae</name>
    <dbReference type="NCBI Taxonomy" id="1904757"/>
    <lineage>
        <taxon>Bacteria</taxon>
        <taxon>Pseudomonadati</taxon>
        <taxon>Pseudomonadota</taxon>
        <taxon>Betaproteobacteria</taxon>
        <taxon>Burkholderiales</taxon>
        <taxon>Burkholderiaceae</taxon>
        <taxon>Burkholderia</taxon>
        <taxon>Burkholderia cepacia complex</taxon>
    </lineage>
</organism>
<reference evidence="2 3" key="1">
    <citation type="submission" date="2017-04" db="EMBL/GenBank/DDBJ databases">
        <title>Burkholderia puraquae sp. nov., a novel Burkholderia cepacia complex species from hospital setting samples.</title>
        <authorList>
            <person name="Martina P."/>
            <person name="Leguizamon M."/>
            <person name="Prieto C."/>
            <person name="Sousa S."/>
            <person name="Montanaro P."/>
            <person name="Draghi W."/>
            <person name="Staembler M."/>
            <person name="Bettiol M."/>
            <person name="Figoli C."/>
            <person name="Palau J."/>
            <person name="Alvarez F."/>
            <person name="Benetti S."/>
            <person name="Anchat E."/>
            <person name="Vescina C."/>
            <person name="Ferreras J."/>
            <person name="Lasch P."/>
            <person name="Lagares A."/>
            <person name="Zorreguieta A."/>
            <person name="Yantorno O."/>
            <person name="Bosch A."/>
        </authorList>
    </citation>
    <scope>NUCLEOTIDE SEQUENCE [LARGE SCALE GENOMIC DNA]</scope>
    <source>
        <strain evidence="2 3">CAMPA 1040</strain>
    </source>
</reference>